<feature type="transmembrane region" description="Helical" evidence="2">
    <location>
        <begin position="54"/>
        <end position="79"/>
    </location>
</feature>
<dbReference type="Proteomes" id="UP001165080">
    <property type="component" value="Unassembled WGS sequence"/>
</dbReference>
<organism evidence="4 5">
    <name type="scientific">Pleodorina starrii</name>
    <dbReference type="NCBI Taxonomy" id="330485"/>
    <lineage>
        <taxon>Eukaryota</taxon>
        <taxon>Viridiplantae</taxon>
        <taxon>Chlorophyta</taxon>
        <taxon>core chlorophytes</taxon>
        <taxon>Chlorophyceae</taxon>
        <taxon>CS clade</taxon>
        <taxon>Chlamydomonadales</taxon>
        <taxon>Volvocaceae</taxon>
        <taxon>Pleodorina</taxon>
    </lineage>
</organism>
<proteinExistence type="predicted"/>
<keyword evidence="5" id="KW-1185">Reference proteome</keyword>
<reference evidence="4" key="1">
    <citation type="submission" date="2022-08" db="EMBL/GenBank/DDBJ databases">
        <authorList>
            <person name="Takahashi K."/>
            <person name="Suzuki S."/>
            <person name="Kawachi M."/>
            <person name="Higashiyama T."/>
            <person name="Nozaki H."/>
        </authorList>
    </citation>
    <scope>NUCLEOTIDE SEQUENCE</scope>
    <source>
        <strain evidence="4">NIES-4479</strain>
    </source>
</reference>
<feature type="compositionally biased region" description="Basic and acidic residues" evidence="1">
    <location>
        <begin position="30"/>
        <end position="41"/>
    </location>
</feature>
<evidence type="ECO:0000313" key="3">
    <source>
        <dbReference type="EMBL" id="GLC62475.1"/>
    </source>
</evidence>
<keyword evidence="2" id="KW-1133">Transmembrane helix</keyword>
<dbReference type="EMBL" id="BRXU01000066">
    <property type="protein sequence ID" value="GLC62564.1"/>
    <property type="molecule type" value="Genomic_DNA"/>
</dbReference>
<accession>A0A9W6FAP8</accession>
<name>A0A9W6FAP8_9CHLO</name>
<keyword evidence="2" id="KW-0472">Membrane</keyword>
<dbReference type="EMBL" id="BRXU01000066">
    <property type="protein sequence ID" value="GLC62475.1"/>
    <property type="molecule type" value="Genomic_DNA"/>
</dbReference>
<evidence type="ECO:0000256" key="1">
    <source>
        <dbReference type="SAM" id="MobiDB-lite"/>
    </source>
</evidence>
<evidence type="ECO:0000256" key="2">
    <source>
        <dbReference type="SAM" id="Phobius"/>
    </source>
</evidence>
<feature type="transmembrane region" description="Helical" evidence="2">
    <location>
        <begin position="166"/>
        <end position="186"/>
    </location>
</feature>
<comment type="caution">
    <text evidence="4">The sequence shown here is derived from an EMBL/GenBank/DDBJ whole genome shotgun (WGS) entry which is preliminary data.</text>
</comment>
<gene>
    <name evidence="4" type="primary">PLESTB003694</name>
    <name evidence="3" type="synonym">PLESTB003598</name>
    <name evidence="3" type="ORF">PLESTB_001903800</name>
    <name evidence="4" type="ORF">PLESTB_001913400</name>
</gene>
<evidence type="ECO:0000313" key="4">
    <source>
        <dbReference type="EMBL" id="GLC62564.1"/>
    </source>
</evidence>
<keyword evidence="2" id="KW-0812">Transmembrane</keyword>
<evidence type="ECO:0000313" key="5">
    <source>
        <dbReference type="Proteomes" id="UP001165080"/>
    </source>
</evidence>
<feature type="transmembrane region" description="Helical" evidence="2">
    <location>
        <begin position="137"/>
        <end position="160"/>
    </location>
</feature>
<dbReference type="AlphaFoldDB" id="A0A9W6FAP8"/>
<sequence length="204" mass="21896">MSTPPDNPDNPGHPDEPARSGPPRYTPPGGHDRARDGHGQQHDPAPAPPQLKRLLGLTVASGALYAALGVVVTVIYATMDFAAMYQRMGVPAEDAGQIGTMVEQMRGISIASGVIGLVVLVGLYVMEYVFLSKGANWARILGIVLAILSAVGFLGNLFGFWLYGQWAIVLIGLGIAFIAVNIAWLVTAFRAPLRDWFTAQHYTR</sequence>
<reference evidence="4 5" key="2">
    <citation type="journal article" date="2023" name="Commun. Biol.">
        <title>Reorganization of the ancestral sex-determining regions during the evolution of trioecy in Pleodorina starrii.</title>
        <authorList>
            <person name="Takahashi K."/>
            <person name="Suzuki S."/>
            <person name="Kawai-Toyooka H."/>
            <person name="Yamamoto K."/>
            <person name="Hamaji T."/>
            <person name="Ootsuki R."/>
            <person name="Yamaguchi H."/>
            <person name="Kawachi M."/>
            <person name="Higashiyama T."/>
            <person name="Nozaki H."/>
        </authorList>
    </citation>
    <scope>NUCLEOTIDE SEQUENCE [LARGE SCALE GENOMIC DNA]</scope>
    <source>
        <strain evidence="4 5">NIES-4479</strain>
    </source>
</reference>
<feature type="transmembrane region" description="Helical" evidence="2">
    <location>
        <begin position="107"/>
        <end position="125"/>
    </location>
</feature>
<feature type="region of interest" description="Disordered" evidence="1">
    <location>
        <begin position="1"/>
        <end position="50"/>
    </location>
</feature>
<protein>
    <submittedName>
        <fullName evidence="4">Uncharacterized protein</fullName>
    </submittedName>
</protein>